<evidence type="ECO:0000313" key="2">
    <source>
        <dbReference type="EMBL" id="KAF2021697.1"/>
    </source>
</evidence>
<reference evidence="2" key="1">
    <citation type="journal article" date="2020" name="Stud. Mycol.">
        <title>101 Dothideomycetes genomes: a test case for predicting lifestyles and emergence of pathogens.</title>
        <authorList>
            <person name="Haridas S."/>
            <person name="Albert R."/>
            <person name="Binder M."/>
            <person name="Bloem J."/>
            <person name="Labutti K."/>
            <person name="Salamov A."/>
            <person name="Andreopoulos B."/>
            <person name="Baker S."/>
            <person name="Barry K."/>
            <person name="Bills G."/>
            <person name="Bluhm B."/>
            <person name="Cannon C."/>
            <person name="Castanera R."/>
            <person name="Culley D."/>
            <person name="Daum C."/>
            <person name="Ezra D."/>
            <person name="Gonzalez J."/>
            <person name="Henrissat B."/>
            <person name="Kuo A."/>
            <person name="Liang C."/>
            <person name="Lipzen A."/>
            <person name="Lutzoni F."/>
            <person name="Magnuson J."/>
            <person name="Mondo S."/>
            <person name="Nolan M."/>
            <person name="Ohm R."/>
            <person name="Pangilinan J."/>
            <person name="Park H.-J."/>
            <person name="Ramirez L."/>
            <person name="Alfaro M."/>
            <person name="Sun H."/>
            <person name="Tritt A."/>
            <person name="Yoshinaga Y."/>
            <person name="Zwiers L.-H."/>
            <person name="Turgeon B."/>
            <person name="Goodwin S."/>
            <person name="Spatafora J."/>
            <person name="Crous P."/>
            <person name="Grigoriev I."/>
        </authorList>
    </citation>
    <scope>NUCLEOTIDE SEQUENCE</scope>
    <source>
        <strain evidence="2">CBS 175.79</strain>
    </source>
</reference>
<organism evidence="2 3">
    <name type="scientific">Aaosphaeria arxii CBS 175.79</name>
    <dbReference type="NCBI Taxonomy" id="1450172"/>
    <lineage>
        <taxon>Eukaryota</taxon>
        <taxon>Fungi</taxon>
        <taxon>Dikarya</taxon>
        <taxon>Ascomycota</taxon>
        <taxon>Pezizomycotina</taxon>
        <taxon>Dothideomycetes</taxon>
        <taxon>Pleosporomycetidae</taxon>
        <taxon>Pleosporales</taxon>
        <taxon>Pleosporales incertae sedis</taxon>
        <taxon>Aaosphaeria</taxon>
    </lineage>
</organism>
<evidence type="ECO:0008006" key="4">
    <source>
        <dbReference type="Google" id="ProtNLM"/>
    </source>
</evidence>
<gene>
    <name evidence="2" type="ORF">BU24DRAFT_25843</name>
</gene>
<evidence type="ECO:0000313" key="3">
    <source>
        <dbReference type="Proteomes" id="UP000799778"/>
    </source>
</evidence>
<name>A0A6A5Y9K2_9PLEO</name>
<accession>A0A6A5Y9K2</accession>
<feature type="region of interest" description="Disordered" evidence="1">
    <location>
        <begin position="139"/>
        <end position="236"/>
    </location>
</feature>
<feature type="compositionally biased region" description="Acidic residues" evidence="1">
    <location>
        <begin position="173"/>
        <end position="182"/>
    </location>
</feature>
<dbReference type="EMBL" id="ML978066">
    <property type="protein sequence ID" value="KAF2021697.1"/>
    <property type="molecule type" value="Genomic_DNA"/>
</dbReference>
<feature type="compositionally biased region" description="Low complexity" evidence="1">
    <location>
        <begin position="28"/>
        <end position="38"/>
    </location>
</feature>
<dbReference type="OrthoDB" id="4158987at2759"/>
<feature type="compositionally biased region" description="Basic and acidic residues" evidence="1">
    <location>
        <begin position="200"/>
        <end position="209"/>
    </location>
</feature>
<dbReference type="Proteomes" id="UP000799778">
    <property type="component" value="Unassembled WGS sequence"/>
</dbReference>
<keyword evidence="3" id="KW-1185">Reference proteome</keyword>
<dbReference type="AlphaFoldDB" id="A0A6A5Y9K2"/>
<protein>
    <recommendedName>
        <fullName evidence="4">Glycine zipper domain-containing protein</fullName>
    </recommendedName>
</protein>
<sequence length="236" mass="24518">MSSDDQATAGADPEQIQKLPDEDRLKQAADSAQKALAAHSTAQSLMNAADAVKDPKKREKMLKDAYEKEIEAHGNSKKARMLQSGAFQGGVGGAGIGGAVGVGVGTVVGTLVGGITAIPTTGLGALVGSGVGAVHGPFIKLTGGDKQKGEPEGEHREEGSNNEDQKGERNQEFDPEAEDSVPDPEALRKVADAVAQAKAESGRNQEKENSGPQSTTKAKKKPRKLEIRSNQKASQT</sequence>
<feature type="compositionally biased region" description="Basic and acidic residues" evidence="1">
    <location>
        <begin position="143"/>
        <end position="172"/>
    </location>
</feature>
<evidence type="ECO:0000256" key="1">
    <source>
        <dbReference type="SAM" id="MobiDB-lite"/>
    </source>
</evidence>
<feature type="region of interest" description="Disordered" evidence="1">
    <location>
        <begin position="1"/>
        <end position="40"/>
    </location>
</feature>
<dbReference type="RefSeq" id="XP_033390036.1">
    <property type="nucleotide sequence ID" value="XM_033522467.1"/>
</dbReference>
<dbReference type="GeneID" id="54279864"/>
<proteinExistence type="predicted"/>